<name>X1VZK8_9ZZZZ</name>
<comment type="caution">
    <text evidence="1">The sequence shown here is derived from an EMBL/GenBank/DDBJ whole genome shotgun (WGS) entry which is preliminary data.</text>
</comment>
<organism evidence="1">
    <name type="scientific">marine sediment metagenome</name>
    <dbReference type="NCBI Taxonomy" id="412755"/>
    <lineage>
        <taxon>unclassified sequences</taxon>
        <taxon>metagenomes</taxon>
        <taxon>ecological metagenomes</taxon>
    </lineage>
</organism>
<dbReference type="EMBL" id="BARW01036534">
    <property type="protein sequence ID" value="GAJ18630.1"/>
    <property type="molecule type" value="Genomic_DNA"/>
</dbReference>
<proteinExistence type="predicted"/>
<evidence type="ECO:0000313" key="1">
    <source>
        <dbReference type="EMBL" id="GAJ18630.1"/>
    </source>
</evidence>
<dbReference type="AlphaFoldDB" id="X1VZK8"/>
<accession>X1VZK8</accession>
<gene>
    <name evidence="1" type="ORF">S12H4_56683</name>
</gene>
<dbReference type="Gene3D" id="3.30.460.70">
    <property type="match status" value="1"/>
</dbReference>
<reference evidence="1" key="1">
    <citation type="journal article" date="2014" name="Front. Microbiol.">
        <title>High frequency of phylogenetically diverse reductive dehalogenase-homologous genes in deep subseafloor sedimentary metagenomes.</title>
        <authorList>
            <person name="Kawai M."/>
            <person name="Futagami T."/>
            <person name="Toyoda A."/>
            <person name="Takaki Y."/>
            <person name="Nishi S."/>
            <person name="Hori S."/>
            <person name="Arai W."/>
            <person name="Tsubouchi T."/>
            <person name="Morono Y."/>
            <person name="Uchiyama I."/>
            <person name="Ito T."/>
            <person name="Fujiyama A."/>
            <person name="Inagaki F."/>
            <person name="Takami H."/>
        </authorList>
    </citation>
    <scope>NUCLEOTIDE SEQUENCE</scope>
    <source>
        <strain evidence="1">Expedition CK06-06</strain>
    </source>
</reference>
<sequence>TKPLREFQSLEELEQWLENIGVLDIGFDVVDKETGQHIQTFDCEDYALRLQEKALRDGYIISFEIIHSAEYNALFKQKRMPADTIHAINSAILGNEVYYIEPQTHEIAFVAYLD</sequence>
<protein>
    <submittedName>
        <fullName evidence="1">Uncharacterized protein</fullName>
    </submittedName>
</protein>
<feature type="non-terminal residue" evidence="1">
    <location>
        <position position="1"/>
    </location>
</feature>